<feature type="compositionally biased region" description="Low complexity" evidence="8">
    <location>
        <begin position="20"/>
        <end position="32"/>
    </location>
</feature>
<dbReference type="InParanoid" id="C4JDV8"/>
<dbReference type="GO" id="GO:0004660">
    <property type="term" value="F:protein farnesyltransferase activity"/>
    <property type="evidence" value="ECO:0007669"/>
    <property type="project" value="TreeGrafter"/>
</dbReference>
<evidence type="ECO:0000313" key="11">
    <source>
        <dbReference type="Proteomes" id="UP000002058"/>
    </source>
</evidence>
<comment type="similarity">
    <text evidence="2">Belongs to the protein prenyltransferase subunit beta family.</text>
</comment>
<evidence type="ECO:0000256" key="5">
    <source>
        <dbReference type="ARBA" id="ARBA00022723"/>
    </source>
</evidence>
<feature type="domain" description="Prenyltransferase alpha-alpha toroid" evidence="9">
    <location>
        <begin position="128"/>
        <end position="232"/>
    </location>
</feature>
<dbReference type="Pfam" id="PF00432">
    <property type="entry name" value="Prenyltrans"/>
    <property type="match status" value="3"/>
</dbReference>
<evidence type="ECO:0000256" key="8">
    <source>
        <dbReference type="SAM" id="MobiDB-lite"/>
    </source>
</evidence>
<dbReference type="VEuPathDB" id="FungiDB:UREG_00585"/>
<gene>
    <name evidence="10" type="ORF">UREG_00585</name>
</gene>
<dbReference type="GO" id="GO:0046872">
    <property type="term" value="F:metal ion binding"/>
    <property type="evidence" value="ECO:0007669"/>
    <property type="project" value="UniProtKB-KW"/>
</dbReference>
<keyword evidence="4" id="KW-0808">Transferase</keyword>
<keyword evidence="11" id="KW-1185">Reference proteome</keyword>
<feature type="domain" description="Prenyltransferase alpha-alpha toroid" evidence="9">
    <location>
        <begin position="233"/>
        <end position="307"/>
    </location>
</feature>
<dbReference type="GeneID" id="8439505"/>
<dbReference type="RefSeq" id="XP_002541071.1">
    <property type="nucleotide sequence ID" value="XM_002541025.1"/>
</dbReference>
<evidence type="ECO:0000256" key="6">
    <source>
        <dbReference type="ARBA" id="ARBA00022737"/>
    </source>
</evidence>
<evidence type="ECO:0000256" key="1">
    <source>
        <dbReference type="ARBA" id="ARBA00001947"/>
    </source>
</evidence>
<dbReference type="FunCoup" id="C4JDV8">
    <property type="interactions" value="630"/>
</dbReference>
<dbReference type="Proteomes" id="UP000002058">
    <property type="component" value="Unassembled WGS sequence"/>
</dbReference>
<feature type="region of interest" description="Disordered" evidence="8">
    <location>
        <begin position="1"/>
        <end position="84"/>
    </location>
</feature>
<comment type="cofactor">
    <cofactor evidence="1">
        <name>Zn(2+)</name>
        <dbReference type="ChEBI" id="CHEBI:29105"/>
    </cofactor>
</comment>
<evidence type="ECO:0000256" key="2">
    <source>
        <dbReference type="ARBA" id="ARBA00010497"/>
    </source>
</evidence>
<evidence type="ECO:0000259" key="9">
    <source>
        <dbReference type="Pfam" id="PF00432"/>
    </source>
</evidence>
<accession>C4JDV8</accession>
<dbReference type="STRING" id="336963.C4JDV8"/>
<feature type="domain" description="Prenyltransferase alpha-alpha toroid" evidence="9">
    <location>
        <begin position="314"/>
        <end position="442"/>
    </location>
</feature>
<dbReference type="HOGENOM" id="CLU_028946_1_0_1"/>
<proteinExistence type="inferred from homology"/>
<dbReference type="AlphaFoldDB" id="C4JDV8"/>
<evidence type="ECO:0000256" key="4">
    <source>
        <dbReference type="ARBA" id="ARBA00022679"/>
    </source>
</evidence>
<evidence type="ECO:0000256" key="3">
    <source>
        <dbReference type="ARBA" id="ARBA00022602"/>
    </source>
</evidence>
<dbReference type="OMA" id="HFHTGIA"/>
<feature type="compositionally biased region" description="Polar residues" evidence="8">
    <location>
        <begin position="35"/>
        <end position="50"/>
    </location>
</feature>
<dbReference type="eggNOG" id="KOG0365">
    <property type="taxonomic scope" value="Eukaryota"/>
</dbReference>
<keyword evidence="6" id="KW-0677">Repeat</keyword>
<sequence length="467" mass="50387">MRSSRRKVRFPSIKNHPAQSKASAKSTTTAAAVPGSSTNTGGDPSTSPLSHKNLPSRRSGTAPKMATEQQPPRQGVPSLFTQPPVVRNGAETETTRAQDETVQQCLPFLKGVAPTLYGPFNEHGIPSLYRDAHIAFLYDALEEYPGKFVGLDASRPWMMYWGLAGLYFLGEDVTKFRQRVISTATPMQNSTGGFGGGHGQMSHCASSYAVILSLAMVGGAEAFGLVDRMALGAYCVMVMIALLDLPIELPSDAPARQFGYDTFISGLPEYLSRCQTFEGGVSGGPGTEAHGAYAFCALACLCIMGSPCEMINNHWVGGCWPLIQAALNGTQVDPDNPQPKFGSLYSREGLTRYILGCCQSPHGGLRDKPGKPADSYHSCYTLAGLSNTQNYHFDTATGPVARGPFSSAFSWSHIPITSPTDVEPDGVLFHERDRLNVTHPLFVIPHSAAEAMRSWYESNPIPECNRL</sequence>
<dbReference type="Gene3D" id="1.50.10.20">
    <property type="match status" value="2"/>
</dbReference>
<dbReference type="InterPro" id="IPR001330">
    <property type="entry name" value="Prenyltrans"/>
</dbReference>
<dbReference type="KEGG" id="ure:UREG_00585"/>
<keyword evidence="7" id="KW-0862">Zinc</keyword>
<dbReference type="PANTHER" id="PTHR11774">
    <property type="entry name" value="GERANYLGERANYL TRANSFERASE TYPE BETA SUBUNIT"/>
    <property type="match status" value="1"/>
</dbReference>
<dbReference type="InterPro" id="IPR045089">
    <property type="entry name" value="PGGT1B-like"/>
</dbReference>
<dbReference type="SUPFAM" id="SSF48239">
    <property type="entry name" value="Terpenoid cyclases/Protein prenyltransferases"/>
    <property type="match status" value="1"/>
</dbReference>
<dbReference type="InterPro" id="IPR008930">
    <property type="entry name" value="Terpenoid_cyclase/PrenylTrfase"/>
</dbReference>
<protein>
    <recommendedName>
        <fullName evidence="9">Prenyltransferase alpha-alpha toroid domain-containing protein</fullName>
    </recommendedName>
</protein>
<evidence type="ECO:0000256" key="7">
    <source>
        <dbReference type="ARBA" id="ARBA00022833"/>
    </source>
</evidence>
<keyword evidence="5" id="KW-0479">Metal-binding</keyword>
<name>C4JDV8_UNCRE</name>
<evidence type="ECO:0000313" key="10">
    <source>
        <dbReference type="EMBL" id="EEP75738.1"/>
    </source>
</evidence>
<dbReference type="EMBL" id="CH476615">
    <property type="protein sequence ID" value="EEP75738.1"/>
    <property type="molecule type" value="Genomic_DNA"/>
</dbReference>
<dbReference type="GO" id="GO:0005965">
    <property type="term" value="C:protein farnesyltransferase complex"/>
    <property type="evidence" value="ECO:0007669"/>
    <property type="project" value="TreeGrafter"/>
</dbReference>
<organism evidence="10 11">
    <name type="scientific">Uncinocarpus reesii (strain UAMH 1704)</name>
    <dbReference type="NCBI Taxonomy" id="336963"/>
    <lineage>
        <taxon>Eukaryota</taxon>
        <taxon>Fungi</taxon>
        <taxon>Dikarya</taxon>
        <taxon>Ascomycota</taxon>
        <taxon>Pezizomycotina</taxon>
        <taxon>Eurotiomycetes</taxon>
        <taxon>Eurotiomycetidae</taxon>
        <taxon>Onygenales</taxon>
        <taxon>Onygenaceae</taxon>
        <taxon>Uncinocarpus</taxon>
    </lineage>
</organism>
<dbReference type="OrthoDB" id="10261146at2759"/>
<dbReference type="PANTHER" id="PTHR11774:SF6">
    <property type="entry name" value="PROTEIN FARNESYLTRANSFERASE SUBUNIT BETA"/>
    <property type="match status" value="1"/>
</dbReference>
<reference evidence="11" key="1">
    <citation type="journal article" date="2009" name="Genome Res.">
        <title>Comparative genomic analyses of the human fungal pathogens Coccidioides and their relatives.</title>
        <authorList>
            <person name="Sharpton T.J."/>
            <person name="Stajich J.E."/>
            <person name="Rounsley S.D."/>
            <person name="Gardner M.J."/>
            <person name="Wortman J.R."/>
            <person name="Jordar V.S."/>
            <person name="Maiti R."/>
            <person name="Kodira C.D."/>
            <person name="Neafsey D.E."/>
            <person name="Zeng Q."/>
            <person name="Hung C.-Y."/>
            <person name="McMahan C."/>
            <person name="Muszewska A."/>
            <person name="Grynberg M."/>
            <person name="Mandel M.A."/>
            <person name="Kellner E.M."/>
            <person name="Barker B.M."/>
            <person name="Galgiani J.N."/>
            <person name="Orbach M.J."/>
            <person name="Kirkland T.N."/>
            <person name="Cole G.T."/>
            <person name="Henn M.R."/>
            <person name="Birren B.W."/>
            <person name="Taylor J.W."/>
        </authorList>
    </citation>
    <scope>NUCLEOTIDE SEQUENCE [LARGE SCALE GENOMIC DNA]</scope>
    <source>
        <strain evidence="11">UAMH 1704</strain>
    </source>
</reference>
<keyword evidence="3" id="KW-0637">Prenyltransferase</keyword>